<feature type="transmembrane region" description="Helical" evidence="7">
    <location>
        <begin position="85"/>
        <end position="102"/>
    </location>
</feature>
<feature type="domain" description="MgtC/SapB/SrpB/YhiD N-terminal" evidence="8">
    <location>
        <begin position="25"/>
        <end position="154"/>
    </location>
</feature>
<evidence type="ECO:0000256" key="3">
    <source>
        <dbReference type="ARBA" id="ARBA00022475"/>
    </source>
</evidence>
<organism evidence="9 10">
    <name type="scientific">Canicola haemoglobinophilus</name>
    <dbReference type="NCBI Taxonomy" id="733"/>
    <lineage>
        <taxon>Bacteria</taxon>
        <taxon>Pseudomonadati</taxon>
        <taxon>Pseudomonadota</taxon>
        <taxon>Gammaproteobacteria</taxon>
        <taxon>Pasteurellales</taxon>
        <taxon>Pasteurellaceae</taxon>
        <taxon>Canicola</taxon>
    </lineage>
</organism>
<reference evidence="9 10" key="1">
    <citation type="submission" date="2018-06" db="EMBL/GenBank/DDBJ databases">
        <authorList>
            <consortium name="Pathogen Informatics"/>
            <person name="Doyle S."/>
        </authorList>
    </citation>
    <scope>NUCLEOTIDE SEQUENCE [LARGE SCALE GENOMIC DNA]</scope>
    <source>
        <strain evidence="9 10">NCTC1659</strain>
    </source>
</reference>
<evidence type="ECO:0000313" key="9">
    <source>
        <dbReference type="EMBL" id="STO59302.1"/>
    </source>
</evidence>
<accession>A0A1V4B492</accession>
<evidence type="ECO:0000256" key="2">
    <source>
        <dbReference type="ARBA" id="ARBA00009298"/>
    </source>
</evidence>
<feature type="transmembrane region" description="Helical" evidence="7">
    <location>
        <begin position="109"/>
        <end position="132"/>
    </location>
</feature>
<keyword evidence="3" id="KW-1003">Cell membrane</keyword>
<dbReference type="PANTHER" id="PTHR33778">
    <property type="entry name" value="PROTEIN MGTC"/>
    <property type="match status" value="1"/>
</dbReference>
<keyword evidence="10" id="KW-1185">Reference proteome</keyword>
<evidence type="ECO:0000256" key="6">
    <source>
        <dbReference type="ARBA" id="ARBA00023136"/>
    </source>
</evidence>
<comment type="subcellular location">
    <subcellularLocation>
        <location evidence="7">Cell inner membrane</location>
        <topology evidence="7">Multi-pass membrane protein</topology>
    </subcellularLocation>
    <subcellularLocation>
        <location evidence="1">Cell membrane</location>
        <topology evidence="1">Multi-pass membrane protein</topology>
    </subcellularLocation>
</comment>
<comment type="similarity">
    <text evidence="2 7">Belongs to the MgtC/SapB family.</text>
</comment>
<feature type="transmembrane region" description="Helical" evidence="7">
    <location>
        <begin position="138"/>
        <end position="157"/>
    </location>
</feature>
<dbReference type="STRING" id="733.B0186_00285"/>
<dbReference type="Proteomes" id="UP000254329">
    <property type="component" value="Unassembled WGS sequence"/>
</dbReference>
<dbReference type="RefSeq" id="WP_078217392.1">
    <property type="nucleotide sequence ID" value="NZ_MUXZ01000001.1"/>
</dbReference>
<keyword evidence="4 7" id="KW-0812">Transmembrane</keyword>
<feature type="transmembrane region" description="Helical" evidence="7">
    <location>
        <begin position="20"/>
        <end position="36"/>
    </location>
</feature>
<dbReference type="InterPro" id="IPR049177">
    <property type="entry name" value="MgtC_SapB_SrpB_YhiD_N"/>
</dbReference>
<dbReference type="GO" id="GO:0005886">
    <property type="term" value="C:plasma membrane"/>
    <property type="evidence" value="ECO:0007669"/>
    <property type="project" value="UniProtKB-SubCell"/>
</dbReference>
<evidence type="ECO:0000256" key="7">
    <source>
        <dbReference type="RuleBase" id="RU365041"/>
    </source>
</evidence>
<protein>
    <recommendedName>
        <fullName evidence="7">Protein MgtC</fullName>
    </recommendedName>
</protein>
<evidence type="ECO:0000313" key="10">
    <source>
        <dbReference type="Proteomes" id="UP000254329"/>
    </source>
</evidence>
<dbReference type="InterPro" id="IPR003416">
    <property type="entry name" value="MgtC/SapB/SrpB/YhiD_fam"/>
</dbReference>
<name>A0A1V4B492_9PAST</name>
<keyword evidence="6 7" id="KW-0472">Membrane</keyword>
<keyword evidence="5 7" id="KW-1133">Transmembrane helix</keyword>
<keyword evidence="7" id="KW-0997">Cell inner membrane</keyword>
<evidence type="ECO:0000256" key="4">
    <source>
        <dbReference type="ARBA" id="ARBA00022692"/>
    </source>
</evidence>
<sequence length="240" mass="26162">MYNSFSALFEQFLQSPNFTILIKMSFAMLLGGAIGLERELKHKPVGVKTCVIIAVTTCILTIVSIKAAEHYAQVSENIRTDPMRLAAQVISGIDFLGAGVILRKNNDAISGLTTAAIIWAAAGIGIATGAGFFFDASIATIMILIAVRVGPALQQIIRRSTRRTRKTKIYIQLSSPTVISRITDILVNNNYRIDSLSVKDLQNGEVRLTIRGLITDKSKVQSVYLLLKDEEGVVTIDLAH</sequence>
<gene>
    <name evidence="9" type="primary">sapB_1</name>
    <name evidence="9" type="ORF">NCTC1659_00549</name>
</gene>
<proteinExistence type="inferred from homology"/>
<dbReference type="AlphaFoldDB" id="A0A1V4B492"/>
<dbReference type="EMBL" id="UGHF01000001">
    <property type="protein sequence ID" value="STO59302.1"/>
    <property type="molecule type" value="Genomic_DNA"/>
</dbReference>
<feature type="transmembrane region" description="Helical" evidence="7">
    <location>
        <begin position="45"/>
        <end position="65"/>
    </location>
</feature>
<evidence type="ECO:0000256" key="1">
    <source>
        <dbReference type="ARBA" id="ARBA00004651"/>
    </source>
</evidence>
<dbReference type="Pfam" id="PF02308">
    <property type="entry name" value="MgtC"/>
    <property type="match status" value="1"/>
</dbReference>
<dbReference type="PRINTS" id="PR01837">
    <property type="entry name" value="MGTCSAPBPROT"/>
</dbReference>
<dbReference type="PANTHER" id="PTHR33778:SF1">
    <property type="entry name" value="MAGNESIUM TRANSPORTER YHID-RELATED"/>
    <property type="match status" value="1"/>
</dbReference>
<evidence type="ECO:0000259" key="8">
    <source>
        <dbReference type="Pfam" id="PF02308"/>
    </source>
</evidence>
<evidence type="ECO:0000256" key="5">
    <source>
        <dbReference type="ARBA" id="ARBA00022989"/>
    </source>
</evidence>